<protein>
    <submittedName>
        <fullName evidence="1">Uncharacterized protein</fullName>
    </submittedName>
</protein>
<accession>A0ABT4Z6M2</accession>
<dbReference type="EMBL" id="JAQLUK010000032">
    <property type="protein sequence ID" value="MDB2293821.1"/>
    <property type="molecule type" value="Genomic_DNA"/>
</dbReference>
<keyword evidence="2" id="KW-1185">Reference proteome</keyword>
<evidence type="ECO:0000313" key="1">
    <source>
        <dbReference type="EMBL" id="MDB2293821.1"/>
    </source>
</evidence>
<dbReference type="RefSeq" id="WP_271970520.1">
    <property type="nucleotide sequence ID" value="NZ_JAQLUK010000032.1"/>
</dbReference>
<sequence>MTQKGVKIPEGTVTCSFSGITGVSCRITDSEGNILLQTSDRGIKDTAKKSVTGELEFNSDSGELIYRISAQQKINITGGYYAIIEPGSGEQLYIVSQTSSFIDSEWLIKDADSEESIASIEATGKISTFLRRNGLFRLFLPSDYEILNNNGERVGIISNSWVSSDYKVKLRDENPIKEVSTLAPVFIHLLENNR</sequence>
<evidence type="ECO:0000313" key="2">
    <source>
        <dbReference type="Proteomes" id="UP001210528"/>
    </source>
</evidence>
<proteinExistence type="predicted"/>
<reference evidence="1 2" key="1">
    <citation type="submission" date="2023-01" db="EMBL/GenBank/DDBJ databases">
        <title>Halorubrum ezzemoulense from Santa Pola, Spain.</title>
        <authorList>
            <person name="Feng Y."/>
            <person name="Louyakis A.S."/>
            <person name="Gogarten J.P."/>
        </authorList>
    </citation>
    <scope>NUCLEOTIDE SEQUENCE [LARGE SCALE GENOMIC DNA]</scope>
    <source>
        <strain evidence="1 2">AMM015</strain>
    </source>
</reference>
<organism evidence="1 2">
    <name type="scientific">Halorubrum ezzemoulense</name>
    <name type="common">Halorubrum chaoviator</name>
    <dbReference type="NCBI Taxonomy" id="337243"/>
    <lineage>
        <taxon>Archaea</taxon>
        <taxon>Methanobacteriati</taxon>
        <taxon>Methanobacteriota</taxon>
        <taxon>Stenosarchaea group</taxon>
        <taxon>Halobacteria</taxon>
        <taxon>Halobacteriales</taxon>
        <taxon>Haloferacaceae</taxon>
        <taxon>Halorubrum</taxon>
    </lineage>
</organism>
<comment type="caution">
    <text evidence="1">The sequence shown here is derived from an EMBL/GenBank/DDBJ whole genome shotgun (WGS) entry which is preliminary data.</text>
</comment>
<dbReference type="Proteomes" id="UP001210528">
    <property type="component" value="Unassembled WGS sequence"/>
</dbReference>
<name>A0ABT4Z6M2_HALEZ</name>
<dbReference type="PROSITE" id="PS51257">
    <property type="entry name" value="PROKAR_LIPOPROTEIN"/>
    <property type="match status" value="1"/>
</dbReference>
<gene>
    <name evidence="1" type="ORF">PM085_16340</name>
</gene>